<keyword evidence="8" id="KW-1185">Reference proteome</keyword>
<dbReference type="EMBL" id="KL198070">
    <property type="protein sequence ID" value="KDQ10170.1"/>
    <property type="molecule type" value="Genomic_DNA"/>
</dbReference>
<dbReference type="InterPro" id="IPR038739">
    <property type="entry name" value="ARMC8/Vid28"/>
</dbReference>
<dbReference type="FunCoup" id="A0A067M634">
    <property type="interactions" value="257"/>
</dbReference>
<dbReference type="Pfam" id="PF00514">
    <property type="entry name" value="Arm"/>
    <property type="match status" value="1"/>
</dbReference>
<dbReference type="STRING" id="930990.A0A067M634"/>
<dbReference type="InterPro" id="IPR000225">
    <property type="entry name" value="Armadillo"/>
</dbReference>
<dbReference type="PANTHER" id="PTHR15651:SF7">
    <property type="entry name" value="ARMADILLO REPEAT-CONTAINING PROTEIN 8"/>
    <property type="match status" value="1"/>
</dbReference>
<dbReference type="OrthoDB" id="5559898at2759"/>
<dbReference type="AlphaFoldDB" id="A0A067M634"/>
<evidence type="ECO:0000313" key="8">
    <source>
        <dbReference type="Proteomes" id="UP000027195"/>
    </source>
</evidence>
<gene>
    <name evidence="7" type="ORF">BOTBODRAFT_178365</name>
</gene>
<dbReference type="HOGENOM" id="CLU_002741_0_0_1"/>
<accession>A0A067M634</accession>
<evidence type="ECO:0000256" key="6">
    <source>
        <dbReference type="SAM" id="MobiDB-lite"/>
    </source>
</evidence>
<feature type="compositionally biased region" description="Gly residues" evidence="6">
    <location>
        <begin position="696"/>
        <end position="705"/>
    </location>
</feature>
<dbReference type="GO" id="GO:0043161">
    <property type="term" value="P:proteasome-mediated ubiquitin-dependent protein catabolic process"/>
    <property type="evidence" value="ECO:0007669"/>
    <property type="project" value="TreeGrafter"/>
</dbReference>
<dbReference type="GO" id="GO:0005737">
    <property type="term" value="C:cytoplasm"/>
    <property type="evidence" value="ECO:0007669"/>
    <property type="project" value="UniProtKB-SubCell"/>
</dbReference>
<feature type="region of interest" description="Disordered" evidence="6">
    <location>
        <begin position="696"/>
        <end position="718"/>
    </location>
</feature>
<dbReference type="InterPro" id="IPR016024">
    <property type="entry name" value="ARM-type_fold"/>
</dbReference>
<organism evidence="7 8">
    <name type="scientific">Botryobasidium botryosum (strain FD-172 SS1)</name>
    <dbReference type="NCBI Taxonomy" id="930990"/>
    <lineage>
        <taxon>Eukaryota</taxon>
        <taxon>Fungi</taxon>
        <taxon>Dikarya</taxon>
        <taxon>Basidiomycota</taxon>
        <taxon>Agaricomycotina</taxon>
        <taxon>Agaricomycetes</taxon>
        <taxon>Cantharellales</taxon>
        <taxon>Botryobasidiaceae</taxon>
        <taxon>Botryobasidium</taxon>
    </lineage>
</organism>
<dbReference type="Gene3D" id="1.25.10.10">
    <property type="entry name" value="Leucine-rich Repeat Variant"/>
    <property type="match status" value="2"/>
</dbReference>
<proteinExistence type="predicted"/>
<evidence type="ECO:0000256" key="5">
    <source>
        <dbReference type="ARBA" id="ARBA00023242"/>
    </source>
</evidence>
<sequence length="733" mass="79896">MTTSTATGIEGSLDSLKKVKNTIIGNPVAKLNLAQEGSVHLIIEWINAVVEGEDPRLVERVRIEAAHVISSLSYRSPLALNYLLADGAHQALLHALQRLQPSDSDALKCALARAFKYVAVAIADTVGPPLWGLGPQRIEGEAMNEARRVLEEIFYPEALDIYLPLLADSSTQSSIIIASLIASALRYSPHRKAVTEWLPPADRVKETKGKRGWERVELIRTDPSSPSREGGWVARHLMVMIRGRNVRAQEAALGALAAITKDNGLLASILLRHIDDVEPGPIHTLVTLSKSRMIEIRLASALCLPQHMMAASSAPDFSLTLLGVLNNIIDATKESRNARMRACFTLSTLVTDDKDLQDTAYSCGTLTRLHTLLMETTPHDETEWPEDEPEDSCRLREGVFTAIATSTLHSDPVRRALLNMTPPVLSAVARSTTHIDAGVRYAACQCARTLSRSVQVLRTSIGDSGLAMSLFGLMKEEKDMRVLNIAVMGITNMVNNFAPTRAILIQSGALKKLVELIKPHDDPMRLNATWALRNALYRSSSEEKRLITAELGWDRFSSLLADAVQAVREQAMSCLRNIATSDQDIQLLIDGLGSEKLSEVLESSIEAEDEESVTQALHALSNLVSVGTPFQRELILSRVTILKALGVCLTHSSTNVRKAASNCVAQLASKEQQLQALRDVGIEDILHVMASGTGAGATGGPGIGMGARKEEDQDTRDSVRRALELLESGMRER</sequence>
<dbReference type="InParanoid" id="A0A067M634"/>
<dbReference type="PANTHER" id="PTHR15651">
    <property type="entry name" value="ARMADILLO REPEAT-CONTAINING PROTEIN 8"/>
    <property type="match status" value="1"/>
</dbReference>
<dbReference type="GO" id="GO:0034657">
    <property type="term" value="C:GID complex"/>
    <property type="evidence" value="ECO:0007669"/>
    <property type="project" value="TreeGrafter"/>
</dbReference>
<dbReference type="SUPFAM" id="SSF48371">
    <property type="entry name" value="ARM repeat"/>
    <property type="match status" value="2"/>
</dbReference>
<keyword evidence="5" id="KW-0539">Nucleus</keyword>
<protein>
    <submittedName>
        <fullName evidence="7">Uncharacterized protein</fullName>
    </submittedName>
</protein>
<dbReference type="Proteomes" id="UP000027195">
    <property type="component" value="Unassembled WGS sequence"/>
</dbReference>
<comment type="subcellular location">
    <subcellularLocation>
        <location evidence="2">Cytoplasm</location>
    </subcellularLocation>
    <subcellularLocation>
        <location evidence="1">Nucleus</location>
    </subcellularLocation>
</comment>
<evidence type="ECO:0000256" key="2">
    <source>
        <dbReference type="ARBA" id="ARBA00004496"/>
    </source>
</evidence>
<evidence type="ECO:0000256" key="1">
    <source>
        <dbReference type="ARBA" id="ARBA00004123"/>
    </source>
</evidence>
<keyword evidence="3" id="KW-0963">Cytoplasm</keyword>
<reference evidence="8" key="1">
    <citation type="journal article" date="2014" name="Proc. Natl. Acad. Sci. U.S.A.">
        <title>Extensive sampling of basidiomycete genomes demonstrates inadequacy of the white-rot/brown-rot paradigm for wood decay fungi.</title>
        <authorList>
            <person name="Riley R."/>
            <person name="Salamov A.A."/>
            <person name="Brown D.W."/>
            <person name="Nagy L.G."/>
            <person name="Floudas D."/>
            <person name="Held B.W."/>
            <person name="Levasseur A."/>
            <person name="Lombard V."/>
            <person name="Morin E."/>
            <person name="Otillar R."/>
            <person name="Lindquist E.A."/>
            <person name="Sun H."/>
            <person name="LaButti K.M."/>
            <person name="Schmutz J."/>
            <person name="Jabbour D."/>
            <person name="Luo H."/>
            <person name="Baker S.E."/>
            <person name="Pisabarro A.G."/>
            <person name="Walton J.D."/>
            <person name="Blanchette R.A."/>
            <person name="Henrissat B."/>
            <person name="Martin F."/>
            <person name="Cullen D."/>
            <person name="Hibbett D.S."/>
            <person name="Grigoriev I.V."/>
        </authorList>
    </citation>
    <scope>NUCLEOTIDE SEQUENCE [LARGE SCALE GENOMIC DNA]</scope>
    <source>
        <strain evidence="8">FD-172 SS1</strain>
    </source>
</reference>
<feature type="compositionally biased region" description="Basic and acidic residues" evidence="6">
    <location>
        <begin position="707"/>
        <end position="718"/>
    </location>
</feature>
<evidence type="ECO:0000256" key="3">
    <source>
        <dbReference type="ARBA" id="ARBA00022490"/>
    </source>
</evidence>
<evidence type="ECO:0000313" key="7">
    <source>
        <dbReference type="EMBL" id="KDQ10170.1"/>
    </source>
</evidence>
<name>A0A067M634_BOTB1</name>
<keyword evidence="4" id="KW-0677">Repeat</keyword>
<dbReference type="SMART" id="SM00185">
    <property type="entry name" value="ARM"/>
    <property type="match status" value="4"/>
</dbReference>
<evidence type="ECO:0000256" key="4">
    <source>
        <dbReference type="ARBA" id="ARBA00022737"/>
    </source>
</evidence>
<dbReference type="GO" id="GO:0005634">
    <property type="term" value="C:nucleus"/>
    <property type="evidence" value="ECO:0007669"/>
    <property type="project" value="UniProtKB-SubCell"/>
</dbReference>
<dbReference type="InterPro" id="IPR011989">
    <property type="entry name" value="ARM-like"/>
</dbReference>